<evidence type="ECO:0000259" key="2">
    <source>
        <dbReference type="Pfam" id="PF13529"/>
    </source>
</evidence>
<evidence type="ECO:0000256" key="1">
    <source>
        <dbReference type="SAM" id="SignalP"/>
    </source>
</evidence>
<gene>
    <name evidence="3" type="ordered locus">Sgly_2748</name>
</gene>
<proteinExistence type="predicted"/>
<accession>F0SXW0</accession>
<feature type="chain" id="PRO_5003258928" description="Peptidase C39-like domain-containing protein" evidence="1">
    <location>
        <begin position="28"/>
        <end position="253"/>
    </location>
</feature>
<dbReference type="Pfam" id="PF13529">
    <property type="entry name" value="Peptidase_C39_2"/>
    <property type="match status" value="1"/>
</dbReference>
<dbReference type="EMBL" id="CP002547">
    <property type="protein sequence ID" value="ADY57021.1"/>
    <property type="molecule type" value="Genomic_DNA"/>
</dbReference>
<dbReference type="Proteomes" id="UP000007488">
    <property type="component" value="Chromosome"/>
</dbReference>
<reference evidence="3 4" key="1">
    <citation type="journal article" date="2011" name="Stand. Genomic Sci.">
        <title>Complete genome sequence of Syntrophobotulus glycolicus type strain (FlGlyR).</title>
        <authorList>
            <person name="Han C."/>
            <person name="Mwirichia R."/>
            <person name="Chertkov O."/>
            <person name="Held B."/>
            <person name="Lapidus A."/>
            <person name="Nolan M."/>
            <person name="Lucas S."/>
            <person name="Hammon N."/>
            <person name="Deshpande S."/>
            <person name="Cheng J.F."/>
            <person name="Tapia R."/>
            <person name="Goodwin L."/>
            <person name="Pitluck S."/>
            <person name="Huntemann M."/>
            <person name="Liolios K."/>
            <person name="Ivanova N."/>
            <person name="Pagani I."/>
            <person name="Mavromatis K."/>
            <person name="Ovchinikova G."/>
            <person name="Pati A."/>
            <person name="Chen A."/>
            <person name="Palaniappan K."/>
            <person name="Land M."/>
            <person name="Hauser L."/>
            <person name="Brambilla E.M."/>
            <person name="Rohde M."/>
            <person name="Spring S."/>
            <person name="Sikorski J."/>
            <person name="Goker M."/>
            <person name="Woyke T."/>
            <person name="Bristow J."/>
            <person name="Eisen J.A."/>
            <person name="Markowitz V."/>
            <person name="Hugenholtz P."/>
            <person name="Kyrpides N.C."/>
            <person name="Klenk H.P."/>
            <person name="Detter J.C."/>
        </authorList>
    </citation>
    <scope>NUCLEOTIDE SEQUENCE [LARGE SCALE GENOMIC DNA]</scope>
    <source>
        <strain evidence="4">DSM 8271 / FlGlyR</strain>
    </source>
</reference>
<evidence type="ECO:0000313" key="4">
    <source>
        <dbReference type="Proteomes" id="UP000007488"/>
    </source>
</evidence>
<dbReference type="eggNOG" id="COG3271">
    <property type="taxonomic scope" value="Bacteria"/>
</dbReference>
<evidence type="ECO:0000313" key="3">
    <source>
        <dbReference type="EMBL" id="ADY57021.1"/>
    </source>
</evidence>
<reference evidence="4" key="2">
    <citation type="submission" date="2011-02" db="EMBL/GenBank/DDBJ databases">
        <title>The complete genome of Syntrophobotulus glycolicus DSM 8271.</title>
        <authorList>
            <person name="Lucas S."/>
            <person name="Copeland A."/>
            <person name="Lapidus A."/>
            <person name="Bruce D."/>
            <person name="Goodwin L."/>
            <person name="Pitluck S."/>
            <person name="Kyrpides N."/>
            <person name="Mavromatis K."/>
            <person name="Pagani I."/>
            <person name="Ivanova N."/>
            <person name="Mikhailova N."/>
            <person name="Chertkov O."/>
            <person name="Held B."/>
            <person name="Detter J.C."/>
            <person name="Tapia R."/>
            <person name="Han C."/>
            <person name="Land M."/>
            <person name="Hauser L."/>
            <person name="Markowitz V."/>
            <person name="Cheng J.-F."/>
            <person name="Hugenholtz P."/>
            <person name="Woyke T."/>
            <person name="Wu D."/>
            <person name="Spring S."/>
            <person name="Schroeder M."/>
            <person name="Brambilla E."/>
            <person name="Klenk H.-P."/>
            <person name="Eisen J.A."/>
        </authorList>
    </citation>
    <scope>NUCLEOTIDE SEQUENCE [LARGE SCALE GENOMIC DNA]</scope>
    <source>
        <strain evidence="4">DSM 8271 / FlGlyR</strain>
    </source>
</reference>
<keyword evidence="4" id="KW-1185">Reference proteome</keyword>
<keyword evidence="1" id="KW-0732">Signal</keyword>
<feature type="signal peptide" evidence="1">
    <location>
        <begin position="1"/>
        <end position="27"/>
    </location>
</feature>
<name>F0SXW0_SYNGF</name>
<sequence length="253" mass="27508">MNYKNKIKAFASIVTICTLVLGGNVYAANVWDGLNEAYTKPTIGQQKAAEEKSKLADEYLKQKIEKAKKNSADVGITATGGSKTNRVGTYRQSKGYTCGPASARNLIRGYNLANGGSTPSEDTLIAALGTKSDGTGFDATKWQNTLNQYASGNNYTLQQGTSSGWNNSVRAKVIYTIDKTNNYNVIADLYHGSTSTPVNPVYASGAKHYICVYGYNDSTQKYNIVDSYSQAPLQYQTSYTNLANSTQQRGIVW</sequence>
<organism evidence="3 4">
    <name type="scientific">Syntrophobotulus glycolicus (strain DSM 8271 / FlGlyR)</name>
    <dbReference type="NCBI Taxonomy" id="645991"/>
    <lineage>
        <taxon>Bacteria</taxon>
        <taxon>Bacillati</taxon>
        <taxon>Bacillota</taxon>
        <taxon>Clostridia</taxon>
        <taxon>Eubacteriales</taxon>
        <taxon>Desulfitobacteriaceae</taxon>
        <taxon>Syntrophobotulus</taxon>
    </lineage>
</organism>
<feature type="domain" description="Peptidase C39-like" evidence="2">
    <location>
        <begin position="87"/>
        <end position="228"/>
    </location>
</feature>
<dbReference type="KEGG" id="sgy:Sgly_2748"/>
<protein>
    <recommendedName>
        <fullName evidence="2">Peptidase C39-like domain-containing protein</fullName>
    </recommendedName>
</protein>
<dbReference type="OrthoDB" id="2088491at2"/>
<dbReference type="InterPro" id="IPR039564">
    <property type="entry name" value="Peptidase_C39-like"/>
</dbReference>
<dbReference type="RefSeq" id="WP_013625841.1">
    <property type="nucleotide sequence ID" value="NC_015172.1"/>
</dbReference>
<dbReference type="STRING" id="645991.Sgly_2748"/>
<dbReference type="HOGENOM" id="CLU_1098073_0_0_9"/>
<dbReference type="AlphaFoldDB" id="F0SXW0"/>